<dbReference type="EMBL" id="AP035881">
    <property type="protein sequence ID" value="BFP48290.1"/>
    <property type="molecule type" value="Genomic_DNA"/>
</dbReference>
<dbReference type="Pfam" id="PF01816">
    <property type="entry name" value="LRV"/>
    <property type="match status" value="1"/>
</dbReference>
<evidence type="ECO:0000313" key="1">
    <source>
        <dbReference type="EMBL" id="BFP48290.1"/>
    </source>
</evidence>
<dbReference type="InterPro" id="IPR011989">
    <property type="entry name" value="ARM-like"/>
</dbReference>
<dbReference type="InterPro" id="IPR016024">
    <property type="entry name" value="ARM-type_fold"/>
</dbReference>
<dbReference type="SUPFAM" id="SSF48371">
    <property type="entry name" value="ARM repeat"/>
    <property type="match status" value="1"/>
</dbReference>
<dbReference type="InterPro" id="IPR004830">
    <property type="entry name" value="LRR_variant"/>
</dbReference>
<gene>
    <name evidence="1" type="ORF">KCMC57_46580</name>
</gene>
<dbReference type="RefSeq" id="WP_407990532.1">
    <property type="nucleotide sequence ID" value="NZ_AP035881.2"/>
</dbReference>
<sequence length="500" mass="52613">METAALVREARRAGTTVARLRELAAEEPEVARAVAGRTGLTAALAEELAVRWAGDRAGVGVLRALAAQPATGAEWLALLAVHPDELVRRAVAVHRATPEPTVRALAADSADGVRRAVAARDRLPCRMAPVLLHDPAAGVRLVRRPGADPDHLRALTTGPDPVVHGAVVSGGSPDDAGLVDPSPSVRRSAVAEHPFEELAPHLLRLVDDPDPGVRELAATMWRNHDPAALARSAADPEPDVRIGAAGNWYTPGEALVALAADPDLLVPAALAENRYAPPAALAALAEAARTGFGGRADRTADGDERLARQIVRSLLEHPATAPESLRALYTTDPPYFHRGHATLQANWPADLAVGFALDHAARTLEGEAELSCLAAVRQLHARGEHVAALAAMALGPVHHLRAAVGNRHTPSEALAEFARTADPELDSVHLEGLARNPAAPVELLTTWAVAGRYHYELLENLQLPTALLALIAAAEDEQLADQAAAMAEVRALRAGTPYPC</sequence>
<reference evidence="1" key="1">
    <citation type="submission" date="2024-07" db="EMBL/GenBank/DDBJ databases">
        <title>Complete genome sequences of cellulolytic bacteria, Kitasatospora sp. CMC57 and Streptomyces sp. CMC78, isolated from Japanese agricultural soil.</title>
        <authorList>
            <person name="Hashimoto T."/>
            <person name="Ito M."/>
            <person name="Iwamoto M."/>
            <person name="Fukahori D."/>
            <person name="Shoda T."/>
            <person name="Sakoda M."/>
            <person name="Morohoshi T."/>
            <person name="Mitsuboshi M."/>
            <person name="Nishizawa T."/>
        </authorList>
    </citation>
    <scope>NUCLEOTIDE SEQUENCE</scope>
    <source>
        <strain evidence="1">CMC57</strain>
    </source>
</reference>
<accession>A0AB33K210</accession>
<proteinExistence type="predicted"/>
<dbReference type="AlphaFoldDB" id="A0AB33K210"/>
<name>A0AB33K210_9ACTN</name>
<protein>
    <submittedName>
        <fullName evidence="1">Uncharacterized protein</fullName>
    </submittedName>
</protein>
<dbReference type="Gene3D" id="1.25.10.10">
    <property type="entry name" value="Leucine-rich Repeat Variant"/>
    <property type="match status" value="1"/>
</dbReference>
<organism evidence="1">
    <name type="scientific">Kitasatospora sp. CMC57</name>
    <dbReference type="NCBI Taxonomy" id="3231513"/>
    <lineage>
        <taxon>Bacteria</taxon>
        <taxon>Bacillati</taxon>
        <taxon>Actinomycetota</taxon>
        <taxon>Actinomycetes</taxon>
        <taxon>Kitasatosporales</taxon>
        <taxon>Streptomycetaceae</taxon>
        <taxon>Kitasatospora</taxon>
    </lineage>
</organism>